<reference evidence="2" key="2">
    <citation type="submission" date="2023-06" db="EMBL/GenBank/DDBJ databases">
        <authorList>
            <consortium name="Lawrence Berkeley National Laboratory"/>
            <person name="Haridas S."/>
            <person name="Hensen N."/>
            <person name="Bonometti L."/>
            <person name="Westerberg I."/>
            <person name="Brannstrom I.O."/>
            <person name="Guillou S."/>
            <person name="Cros-Aarteil S."/>
            <person name="Calhoun S."/>
            <person name="Kuo A."/>
            <person name="Mondo S."/>
            <person name="Pangilinan J."/>
            <person name="Riley R."/>
            <person name="Labutti K."/>
            <person name="Andreopoulos B."/>
            <person name="Lipzen A."/>
            <person name="Chen C."/>
            <person name="Yanf M."/>
            <person name="Daum C."/>
            <person name="Ng V."/>
            <person name="Clum A."/>
            <person name="Steindorff A."/>
            <person name="Ohm R."/>
            <person name="Martin F."/>
            <person name="Silar P."/>
            <person name="Natvig D."/>
            <person name="Lalanne C."/>
            <person name="Gautier V."/>
            <person name="Ament-Velasquez S.L."/>
            <person name="Kruys A."/>
            <person name="Hutchinson M.I."/>
            <person name="Powell A.J."/>
            <person name="Barry K."/>
            <person name="Miller A.N."/>
            <person name="Grigoriev I.V."/>
            <person name="Debuchy R."/>
            <person name="Gladieux P."/>
            <person name="Thoren M.H."/>
            <person name="Johannesson H."/>
        </authorList>
    </citation>
    <scope>NUCLEOTIDE SEQUENCE</scope>
    <source>
        <strain evidence="2">CBS 955.72</strain>
    </source>
</reference>
<comment type="caution">
    <text evidence="2">The sequence shown here is derived from an EMBL/GenBank/DDBJ whole genome shotgun (WGS) entry which is preliminary data.</text>
</comment>
<dbReference type="Proteomes" id="UP001275084">
    <property type="component" value="Unassembled WGS sequence"/>
</dbReference>
<evidence type="ECO:0000313" key="2">
    <source>
        <dbReference type="EMBL" id="KAK3349968.1"/>
    </source>
</evidence>
<name>A0AAJ0HFN0_9PEZI</name>
<feature type="compositionally biased region" description="Pro residues" evidence="1">
    <location>
        <begin position="10"/>
        <end position="23"/>
    </location>
</feature>
<feature type="region of interest" description="Disordered" evidence="1">
    <location>
        <begin position="1"/>
        <end position="186"/>
    </location>
</feature>
<sequence length="431" mass="46505">MMEVTAATPSPGPSPAVHTPPAPLHGYSDSWEPYSPRKSARISQRAANRTPSPHPSSRHHDSRNHSLGSPKSTKNQRASAMASPVTSPRKKRFPNMESSRRASGSITTEAAASAASSLGLSGQPELQPGRANISATGGMLITPAKTPQKAPTQQSKDKIKSIARSLFNESEVMPSPKKARTKYTLDSFSAQEEEKIEIYTDSHERIPEVDRSANNPFYGNQSVPAPELRRSKRETISVPGGGKVTVQEAARREDGIVTVFRGKKVFRKFVDLGADANDGNLDGSDEADVEPRLRRPLTRSAIKPRLLFPPKAEVPKIEIEDEEAVTDIEDHILAGAEENDPATPMELVDDLPGTPDAPKFAPASPPTTARATRFGKLSDSTPVKPKGTARGSKKSPFDGWRRMKSGSASDSQGLKRPNEAGPSNPAKRPRV</sequence>
<feature type="region of interest" description="Disordered" evidence="1">
    <location>
        <begin position="198"/>
        <end position="240"/>
    </location>
</feature>
<protein>
    <submittedName>
        <fullName evidence="2">Uncharacterized protein</fullName>
    </submittedName>
</protein>
<feature type="compositionally biased region" description="Polar residues" evidence="1">
    <location>
        <begin position="212"/>
        <end position="223"/>
    </location>
</feature>
<dbReference type="EMBL" id="JAUIQD010000005">
    <property type="protein sequence ID" value="KAK3349968.1"/>
    <property type="molecule type" value="Genomic_DNA"/>
</dbReference>
<accession>A0AAJ0HFN0</accession>
<organism evidence="2 3">
    <name type="scientific">Lasiosphaeria hispida</name>
    <dbReference type="NCBI Taxonomy" id="260671"/>
    <lineage>
        <taxon>Eukaryota</taxon>
        <taxon>Fungi</taxon>
        <taxon>Dikarya</taxon>
        <taxon>Ascomycota</taxon>
        <taxon>Pezizomycotina</taxon>
        <taxon>Sordariomycetes</taxon>
        <taxon>Sordariomycetidae</taxon>
        <taxon>Sordariales</taxon>
        <taxon>Lasiosphaeriaceae</taxon>
        <taxon>Lasiosphaeria</taxon>
    </lineage>
</organism>
<feature type="region of interest" description="Disordered" evidence="1">
    <location>
        <begin position="328"/>
        <end position="431"/>
    </location>
</feature>
<feature type="compositionally biased region" description="Basic and acidic residues" evidence="1">
    <location>
        <begin position="198"/>
        <end position="211"/>
    </location>
</feature>
<feature type="compositionally biased region" description="Polar residues" evidence="1">
    <location>
        <begin position="67"/>
        <end position="78"/>
    </location>
</feature>
<reference evidence="2" key="1">
    <citation type="journal article" date="2023" name="Mol. Phylogenet. Evol.">
        <title>Genome-scale phylogeny and comparative genomics of the fungal order Sordariales.</title>
        <authorList>
            <person name="Hensen N."/>
            <person name="Bonometti L."/>
            <person name="Westerberg I."/>
            <person name="Brannstrom I.O."/>
            <person name="Guillou S."/>
            <person name="Cros-Aarteil S."/>
            <person name="Calhoun S."/>
            <person name="Haridas S."/>
            <person name="Kuo A."/>
            <person name="Mondo S."/>
            <person name="Pangilinan J."/>
            <person name="Riley R."/>
            <person name="LaButti K."/>
            <person name="Andreopoulos B."/>
            <person name="Lipzen A."/>
            <person name="Chen C."/>
            <person name="Yan M."/>
            <person name="Daum C."/>
            <person name="Ng V."/>
            <person name="Clum A."/>
            <person name="Steindorff A."/>
            <person name="Ohm R.A."/>
            <person name="Martin F."/>
            <person name="Silar P."/>
            <person name="Natvig D.O."/>
            <person name="Lalanne C."/>
            <person name="Gautier V."/>
            <person name="Ament-Velasquez S.L."/>
            <person name="Kruys A."/>
            <person name="Hutchinson M.I."/>
            <person name="Powell A.J."/>
            <person name="Barry K."/>
            <person name="Miller A.N."/>
            <person name="Grigoriev I.V."/>
            <person name="Debuchy R."/>
            <person name="Gladieux P."/>
            <person name="Hiltunen Thoren M."/>
            <person name="Johannesson H."/>
        </authorList>
    </citation>
    <scope>NUCLEOTIDE SEQUENCE</scope>
    <source>
        <strain evidence="2">CBS 955.72</strain>
    </source>
</reference>
<feature type="region of interest" description="Disordered" evidence="1">
    <location>
        <begin position="275"/>
        <end position="299"/>
    </location>
</feature>
<keyword evidence="3" id="KW-1185">Reference proteome</keyword>
<proteinExistence type="predicted"/>
<feature type="compositionally biased region" description="Low complexity" evidence="1">
    <location>
        <begin position="102"/>
        <end position="121"/>
    </location>
</feature>
<dbReference type="AlphaFoldDB" id="A0AAJ0HFN0"/>
<evidence type="ECO:0000313" key="3">
    <source>
        <dbReference type="Proteomes" id="UP001275084"/>
    </source>
</evidence>
<gene>
    <name evidence="2" type="ORF">B0T25DRAFT_254050</name>
</gene>
<evidence type="ECO:0000256" key="1">
    <source>
        <dbReference type="SAM" id="MobiDB-lite"/>
    </source>
</evidence>